<dbReference type="OrthoDB" id="3242805at2"/>
<dbReference type="PROSITE" id="PS51197">
    <property type="entry name" value="HTH_RRF2_2"/>
    <property type="match status" value="1"/>
</dbReference>
<sequence>MKMNSDFVVAVHSLVFLAYAPTSLRTSDNIAKSVAIHPVRVRKVLSMLRKHGYIQSKQGAHGGFYLADDPRTITLDKLYALTSGGPLKPKWPNSDQKCMIGNNIERAMDDIFESTEHQVLALLVGYTIADVLERIEKRAYS</sequence>
<dbReference type="PANTHER" id="PTHR33221">
    <property type="entry name" value="WINGED HELIX-TURN-HELIX TRANSCRIPTIONAL REGULATOR, RRF2 FAMILY"/>
    <property type="match status" value="1"/>
</dbReference>
<evidence type="ECO:0000313" key="2">
    <source>
        <dbReference type="Proteomes" id="UP000442469"/>
    </source>
</evidence>
<dbReference type="InterPro" id="IPR030489">
    <property type="entry name" value="TR_Rrf2-type_CS"/>
</dbReference>
<dbReference type="AlphaFoldDB" id="A0A6N8EV65"/>
<accession>A0A6N8EV65</accession>
<dbReference type="PANTHER" id="PTHR33221:SF15">
    <property type="entry name" value="HTH-TYPE TRANSCRIPTIONAL REGULATOR YWGB-RELATED"/>
    <property type="match status" value="1"/>
</dbReference>
<reference evidence="1 2" key="1">
    <citation type="submission" date="2019-11" db="EMBL/GenBank/DDBJ databases">
        <title>Draft genome sequences of five Paenibacillus species of dairy origin.</title>
        <authorList>
            <person name="Olajide A.M."/>
            <person name="Chen S."/>
            <person name="Lapointe G."/>
        </authorList>
    </citation>
    <scope>NUCLEOTIDE SEQUENCE [LARGE SCALE GENOMIC DNA]</scope>
    <source>
        <strain evidence="1 2">3CT49</strain>
    </source>
</reference>
<dbReference type="InterPro" id="IPR036388">
    <property type="entry name" value="WH-like_DNA-bd_sf"/>
</dbReference>
<dbReference type="InterPro" id="IPR036390">
    <property type="entry name" value="WH_DNA-bd_sf"/>
</dbReference>
<dbReference type="Pfam" id="PF02082">
    <property type="entry name" value="Rrf2"/>
    <property type="match status" value="1"/>
</dbReference>
<dbReference type="EMBL" id="WNZZ01000009">
    <property type="protein sequence ID" value="MUG23535.1"/>
    <property type="molecule type" value="Genomic_DNA"/>
</dbReference>
<dbReference type="Proteomes" id="UP000442469">
    <property type="component" value="Unassembled WGS sequence"/>
</dbReference>
<dbReference type="PROSITE" id="PS01332">
    <property type="entry name" value="HTH_RRF2_1"/>
    <property type="match status" value="1"/>
</dbReference>
<comment type="caution">
    <text evidence="1">The sequence shown here is derived from an EMBL/GenBank/DDBJ whole genome shotgun (WGS) entry which is preliminary data.</text>
</comment>
<evidence type="ECO:0000313" key="1">
    <source>
        <dbReference type="EMBL" id="MUG23535.1"/>
    </source>
</evidence>
<dbReference type="GO" id="GO:0003700">
    <property type="term" value="F:DNA-binding transcription factor activity"/>
    <property type="evidence" value="ECO:0007669"/>
    <property type="project" value="TreeGrafter"/>
</dbReference>
<gene>
    <name evidence="1" type="ORF">GNQ08_14125</name>
</gene>
<proteinExistence type="predicted"/>
<dbReference type="Gene3D" id="1.10.10.10">
    <property type="entry name" value="Winged helix-like DNA-binding domain superfamily/Winged helix DNA-binding domain"/>
    <property type="match status" value="1"/>
</dbReference>
<dbReference type="GO" id="GO:0005829">
    <property type="term" value="C:cytosol"/>
    <property type="evidence" value="ECO:0007669"/>
    <property type="project" value="TreeGrafter"/>
</dbReference>
<protein>
    <submittedName>
        <fullName evidence="1">Transcriptional regulator</fullName>
    </submittedName>
</protein>
<organism evidence="1 2">
    <name type="scientific">Paenibacillus macerans</name>
    <name type="common">Bacillus macerans</name>
    <dbReference type="NCBI Taxonomy" id="44252"/>
    <lineage>
        <taxon>Bacteria</taxon>
        <taxon>Bacillati</taxon>
        <taxon>Bacillota</taxon>
        <taxon>Bacilli</taxon>
        <taxon>Bacillales</taxon>
        <taxon>Paenibacillaceae</taxon>
        <taxon>Paenibacillus</taxon>
    </lineage>
</organism>
<name>A0A6N8EV65_PAEMA</name>
<dbReference type="InterPro" id="IPR000944">
    <property type="entry name" value="Tscrpt_reg_Rrf2"/>
</dbReference>
<dbReference type="RefSeq" id="WP_082207843.1">
    <property type="nucleotide sequence ID" value="NZ_BGML01000001.1"/>
</dbReference>
<dbReference type="SUPFAM" id="SSF46785">
    <property type="entry name" value="Winged helix' DNA-binding domain"/>
    <property type="match status" value="1"/>
</dbReference>